<comment type="similarity">
    <text evidence="1">Belongs to the ATP-dependent AMP-binding enzyme family.</text>
</comment>
<protein>
    <submittedName>
        <fullName evidence="4">AMP-binding protein</fullName>
    </submittedName>
</protein>
<dbReference type="PANTHER" id="PTHR43201:SF5">
    <property type="entry name" value="MEDIUM-CHAIN ACYL-COA LIGASE ACSF2, MITOCHONDRIAL"/>
    <property type="match status" value="1"/>
</dbReference>
<sequence length="343" mass="38832">MSLKNWVHKEFQLNGRSFSDEKELLEFSASISNALHTFLSDWFSEKPFVSVTTSGSTGKPKNIELQKEFMKNSAQATGALFQIGEKTKALCCLPIDFIAGKMMLVRAMTLGWHIDVVAPSSSPLEGIHKKYDFSAMVPLQVRNSLEKLDQVRKLIVGGGVVSFELQQQLQQVSTQVYATYGMTETITHIAVKKLNHGAWNHYQTLPNIAISTDDRNCLVIDAPKVSKERVVTNDVVKIISSNEFEWKGRYDNVINSGGIKLHPEEIERKLSEFIENQFFVAGIADEELGEKLVLVIESEAYSISENIFSNLSKYERPKQIYFVKEFVETETKKIQRNKTLDLI</sequence>
<dbReference type="Proteomes" id="UP001597508">
    <property type="component" value="Unassembled WGS sequence"/>
</dbReference>
<feature type="domain" description="AMP-dependent synthetase/ligase" evidence="3">
    <location>
        <begin position="45"/>
        <end position="197"/>
    </location>
</feature>
<evidence type="ECO:0000259" key="3">
    <source>
        <dbReference type="Pfam" id="PF00501"/>
    </source>
</evidence>
<dbReference type="InterPro" id="IPR000873">
    <property type="entry name" value="AMP-dep_synth/lig_dom"/>
</dbReference>
<dbReference type="Pfam" id="PF00501">
    <property type="entry name" value="AMP-binding"/>
    <property type="match status" value="1"/>
</dbReference>
<name>A0ABW5LMF8_9FLAO</name>
<comment type="caution">
    <text evidence="4">The sequence shown here is derived from an EMBL/GenBank/DDBJ whole genome shotgun (WGS) entry which is preliminary data.</text>
</comment>
<keyword evidence="5" id="KW-1185">Reference proteome</keyword>
<evidence type="ECO:0000313" key="4">
    <source>
        <dbReference type="EMBL" id="MFD2566022.1"/>
    </source>
</evidence>
<organism evidence="4 5">
    <name type="scientific">Pseudotenacibaculum haliotis</name>
    <dbReference type="NCBI Taxonomy" id="1862138"/>
    <lineage>
        <taxon>Bacteria</taxon>
        <taxon>Pseudomonadati</taxon>
        <taxon>Bacteroidota</taxon>
        <taxon>Flavobacteriia</taxon>
        <taxon>Flavobacteriales</taxon>
        <taxon>Flavobacteriaceae</taxon>
        <taxon>Pseudotenacibaculum</taxon>
    </lineage>
</organism>
<dbReference type="InterPro" id="IPR042099">
    <property type="entry name" value="ANL_N_sf"/>
</dbReference>
<proteinExistence type="inferred from homology"/>
<keyword evidence="2" id="KW-0436">Ligase</keyword>
<reference evidence="5" key="1">
    <citation type="journal article" date="2019" name="Int. J. Syst. Evol. Microbiol.">
        <title>The Global Catalogue of Microorganisms (GCM) 10K type strain sequencing project: providing services to taxonomists for standard genome sequencing and annotation.</title>
        <authorList>
            <consortium name="The Broad Institute Genomics Platform"/>
            <consortium name="The Broad Institute Genome Sequencing Center for Infectious Disease"/>
            <person name="Wu L."/>
            <person name="Ma J."/>
        </authorList>
    </citation>
    <scope>NUCLEOTIDE SEQUENCE [LARGE SCALE GENOMIC DNA]</scope>
    <source>
        <strain evidence="5">KCTC 52127</strain>
    </source>
</reference>
<dbReference type="EMBL" id="JBHULH010000001">
    <property type="protein sequence ID" value="MFD2566022.1"/>
    <property type="molecule type" value="Genomic_DNA"/>
</dbReference>
<dbReference type="PANTHER" id="PTHR43201">
    <property type="entry name" value="ACYL-COA SYNTHETASE"/>
    <property type="match status" value="1"/>
</dbReference>
<accession>A0ABW5LMF8</accession>
<dbReference type="InterPro" id="IPR045851">
    <property type="entry name" value="AMP-bd_C_sf"/>
</dbReference>
<evidence type="ECO:0000256" key="2">
    <source>
        <dbReference type="ARBA" id="ARBA00022598"/>
    </source>
</evidence>
<dbReference type="RefSeq" id="WP_379664745.1">
    <property type="nucleotide sequence ID" value="NZ_JBHULH010000001.1"/>
</dbReference>
<gene>
    <name evidence="4" type="ORF">ACFSRZ_01485</name>
</gene>
<dbReference type="Gene3D" id="3.30.300.30">
    <property type="match status" value="1"/>
</dbReference>
<dbReference type="SUPFAM" id="SSF56801">
    <property type="entry name" value="Acetyl-CoA synthetase-like"/>
    <property type="match status" value="1"/>
</dbReference>
<evidence type="ECO:0000256" key="1">
    <source>
        <dbReference type="ARBA" id="ARBA00006432"/>
    </source>
</evidence>
<evidence type="ECO:0000313" key="5">
    <source>
        <dbReference type="Proteomes" id="UP001597508"/>
    </source>
</evidence>
<dbReference type="Gene3D" id="3.40.50.12780">
    <property type="entry name" value="N-terminal domain of ligase-like"/>
    <property type="match status" value="1"/>
</dbReference>